<name>A0ABR3EZS4_9AGAR</name>
<gene>
    <name evidence="1" type="ORF">V5O48_013592</name>
</gene>
<evidence type="ECO:0000313" key="2">
    <source>
        <dbReference type="Proteomes" id="UP001465976"/>
    </source>
</evidence>
<organism evidence="1 2">
    <name type="scientific">Marasmius crinis-equi</name>
    <dbReference type="NCBI Taxonomy" id="585013"/>
    <lineage>
        <taxon>Eukaryota</taxon>
        <taxon>Fungi</taxon>
        <taxon>Dikarya</taxon>
        <taxon>Basidiomycota</taxon>
        <taxon>Agaricomycotina</taxon>
        <taxon>Agaricomycetes</taxon>
        <taxon>Agaricomycetidae</taxon>
        <taxon>Agaricales</taxon>
        <taxon>Marasmiineae</taxon>
        <taxon>Marasmiaceae</taxon>
        <taxon>Marasmius</taxon>
    </lineage>
</organism>
<sequence length="127" mass="13538">MQQHPVFPSTIPSSPGFDIQAVSSLAQSLPSHSWEYGTASQALLELYNSSLSVFGCDPFNVDVQPYGVRGLEYAQQVITISEDGKNALASGDGAVEKQRIGSSTLSSTKRLNTGMGRFRVALDGLTV</sequence>
<evidence type="ECO:0000313" key="1">
    <source>
        <dbReference type="EMBL" id="KAL0568394.1"/>
    </source>
</evidence>
<dbReference type="EMBL" id="JBAHYK010001352">
    <property type="protein sequence ID" value="KAL0568394.1"/>
    <property type="molecule type" value="Genomic_DNA"/>
</dbReference>
<comment type="caution">
    <text evidence="1">The sequence shown here is derived from an EMBL/GenBank/DDBJ whole genome shotgun (WGS) entry which is preliminary data.</text>
</comment>
<accession>A0ABR3EZS4</accession>
<protein>
    <submittedName>
        <fullName evidence="1">Uncharacterized protein</fullName>
    </submittedName>
</protein>
<proteinExistence type="predicted"/>
<reference evidence="1 2" key="1">
    <citation type="submission" date="2024-02" db="EMBL/GenBank/DDBJ databases">
        <title>A draft genome for the cacao thread blight pathogen Marasmius crinis-equi.</title>
        <authorList>
            <person name="Cohen S.P."/>
            <person name="Baruah I.K."/>
            <person name="Amoako-Attah I."/>
            <person name="Bukari Y."/>
            <person name="Meinhardt L.W."/>
            <person name="Bailey B.A."/>
        </authorList>
    </citation>
    <scope>NUCLEOTIDE SEQUENCE [LARGE SCALE GENOMIC DNA]</scope>
    <source>
        <strain evidence="1 2">GH-76</strain>
    </source>
</reference>
<feature type="non-terminal residue" evidence="1">
    <location>
        <position position="127"/>
    </location>
</feature>
<dbReference type="Proteomes" id="UP001465976">
    <property type="component" value="Unassembled WGS sequence"/>
</dbReference>
<keyword evidence="2" id="KW-1185">Reference proteome</keyword>